<dbReference type="GO" id="GO:0022857">
    <property type="term" value="F:transmembrane transporter activity"/>
    <property type="evidence" value="ECO:0007669"/>
    <property type="project" value="InterPro"/>
</dbReference>
<feature type="transmembrane region" description="Helical" evidence="8">
    <location>
        <begin position="84"/>
        <end position="103"/>
    </location>
</feature>
<keyword evidence="10" id="KW-1185">Reference proteome</keyword>
<comment type="similarity">
    <text evidence="7">Belongs to the drug/metabolite transporter (DMT) superfamily. Small multidrug resistance (SMR) (TC 2.A.7.1) family.</text>
</comment>
<evidence type="ECO:0000256" key="4">
    <source>
        <dbReference type="ARBA" id="ARBA00022692"/>
    </source>
</evidence>
<feature type="transmembrane region" description="Helical" evidence="8">
    <location>
        <begin position="29"/>
        <end position="50"/>
    </location>
</feature>
<dbReference type="InterPro" id="IPR045324">
    <property type="entry name" value="Small_multidrug_res"/>
</dbReference>
<dbReference type="PANTHER" id="PTHR30561:SF1">
    <property type="entry name" value="MULTIDRUG TRANSPORTER EMRE"/>
    <property type="match status" value="1"/>
</dbReference>
<evidence type="ECO:0000313" key="10">
    <source>
        <dbReference type="Proteomes" id="UP000067625"/>
    </source>
</evidence>
<organism evidence="9 10">
    <name type="scientific">Bacillus gobiensis</name>
    <dbReference type="NCBI Taxonomy" id="1441095"/>
    <lineage>
        <taxon>Bacteria</taxon>
        <taxon>Bacillati</taxon>
        <taxon>Bacillota</taxon>
        <taxon>Bacilli</taxon>
        <taxon>Bacillales</taxon>
        <taxon>Bacillaceae</taxon>
        <taxon>Bacillus</taxon>
    </lineage>
</organism>
<dbReference type="Gene3D" id="1.10.3730.20">
    <property type="match status" value="1"/>
</dbReference>
<evidence type="ECO:0000256" key="8">
    <source>
        <dbReference type="SAM" id="Phobius"/>
    </source>
</evidence>
<feature type="transmembrane region" description="Helical" evidence="8">
    <location>
        <begin position="57"/>
        <end position="78"/>
    </location>
</feature>
<name>A0A0M4FSQ4_9BACI</name>
<dbReference type="STRING" id="1441095.AM592_15715"/>
<dbReference type="FunFam" id="1.10.3730.20:FF:000001">
    <property type="entry name" value="Quaternary ammonium compound resistance transporter SugE"/>
    <property type="match status" value="1"/>
</dbReference>
<dbReference type="OrthoDB" id="21828at2"/>
<dbReference type="PANTHER" id="PTHR30561">
    <property type="entry name" value="SMR FAMILY PROTON-DEPENDENT DRUG EFFLUX TRANSPORTER SUGE"/>
    <property type="match status" value="1"/>
</dbReference>
<dbReference type="AlphaFoldDB" id="A0A0M4FSQ4"/>
<keyword evidence="6 8" id="KW-0472">Membrane</keyword>
<dbReference type="InterPro" id="IPR037185">
    <property type="entry name" value="EmrE-like"/>
</dbReference>
<keyword evidence="3" id="KW-1003">Cell membrane</keyword>
<evidence type="ECO:0000256" key="3">
    <source>
        <dbReference type="ARBA" id="ARBA00022475"/>
    </source>
</evidence>
<reference evidence="9 10" key="2">
    <citation type="journal article" date="2016" name="Int. J. Syst. Evol. Microbiol.">
        <title>Bacillus gobiensis sp. nov., isolated from a soil sample.</title>
        <authorList>
            <person name="Liu B."/>
            <person name="Liu G.H."/>
            <person name="Cetin S."/>
            <person name="Schumann P."/>
            <person name="Pan Z.Z."/>
            <person name="Chen Q.Q."/>
        </authorList>
    </citation>
    <scope>NUCLEOTIDE SEQUENCE [LARGE SCALE GENOMIC DNA]</scope>
    <source>
        <strain evidence="9 10">FJAT-4402</strain>
    </source>
</reference>
<dbReference type="GO" id="GO:0005886">
    <property type="term" value="C:plasma membrane"/>
    <property type="evidence" value="ECO:0007669"/>
    <property type="project" value="UniProtKB-SubCell"/>
</dbReference>
<dbReference type="SUPFAM" id="SSF103481">
    <property type="entry name" value="Multidrug resistance efflux transporter EmrE"/>
    <property type="match status" value="1"/>
</dbReference>
<dbReference type="Proteomes" id="UP000067625">
    <property type="component" value="Chromosome"/>
</dbReference>
<dbReference type="Pfam" id="PF00893">
    <property type="entry name" value="Multi_Drug_Res"/>
    <property type="match status" value="1"/>
</dbReference>
<keyword evidence="2" id="KW-0813">Transport</keyword>
<accession>A0A0M4FSQ4</accession>
<dbReference type="EMBL" id="CP012600">
    <property type="protein sequence ID" value="ALC82873.1"/>
    <property type="molecule type" value="Genomic_DNA"/>
</dbReference>
<dbReference type="InterPro" id="IPR000390">
    <property type="entry name" value="Small_drug/metabolite_transptr"/>
</dbReference>
<gene>
    <name evidence="9" type="ORF">AM592_15715</name>
</gene>
<comment type="subcellular location">
    <subcellularLocation>
        <location evidence="1 7">Cell membrane</location>
        <topology evidence="1 7">Multi-pass membrane protein</topology>
    </subcellularLocation>
</comment>
<evidence type="ECO:0000256" key="2">
    <source>
        <dbReference type="ARBA" id="ARBA00022448"/>
    </source>
</evidence>
<evidence type="ECO:0000256" key="5">
    <source>
        <dbReference type="ARBA" id="ARBA00022989"/>
    </source>
</evidence>
<sequence>MNWFYLLLAILLEVAGTASMKFSDGLTKIVPSILMVPFYAASFTFLAFSLKSLDVSVAYAIWSGMGIILITIIGFFYFGEQLSGLKIIAILLIVTGVVILNFTGEAH</sequence>
<proteinExistence type="inferred from homology"/>
<keyword evidence="5 8" id="KW-1133">Transmembrane helix</keyword>
<reference evidence="10" key="1">
    <citation type="submission" date="2015-08" db="EMBL/GenBank/DDBJ databases">
        <title>Genome sequencing project for genomic taxonomy and phylogenomics of Bacillus-like bacteria.</title>
        <authorList>
            <person name="Liu B."/>
            <person name="Wang J."/>
            <person name="Zhu Y."/>
            <person name="Liu G."/>
            <person name="Chen Q."/>
            <person name="Chen Z."/>
            <person name="Lan J."/>
            <person name="Che J."/>
            <person name="Ge C."/>
            <person name="Shi H."/>
            <person name="Pan Z."/>
            <person name="Liu X."/>
        </authorList>
    </citation>
    <scope>NUCLEOTIDE SEQUENCE [LARGE SCALE GENOMIC DNA]</scope>
    <source>
        <strain evidence="10">FJAT-4402</strain>
    </source>
</reference>
<evidence type="ECO:0000256" key="6">
    <source>
        <dbReference type="ARBA" id="ARBA00023136"/>
    </source>
</evidence>
<dbReference type="RefSeq" id="WP_053604690.1">
    <property type="nucleotide sequence ID" value="NZ_CP012600.1"/>
</dbReference>
<evidence type="ECO:0000313" key="9">
    <source>
        <dbReference type="EMBL" id="ALC82873.1"/>
    </source>
</evidence>
<keyword evidence="4 7" id="KW-0812">Transmembrane</keyword>
<evidence type="ECO:0000256" key="1">
    <source>
        <dbReference type="ARBA" id="ARBA00004651"/>
    </source>
</evidence>
<protein>
    <submittedName>
        <fullName evidence="9">DNA mismatch repair protein MutS</fullName>
    </submittedName>
</protein>
<dbReference type="PATRIC" id="fig|1441095.3.peg.3466"/>
<evidence type="ECO:0000256" key="7">
    <source>
        <dbReference type="RuleBase" id="RU003942"/>
    </source>
</evidence>